<dbReference type="PROSITE" id="PS50110">
    <property type="entry name" value="RESPONSE_REGULATORY"/>
    <property type="match status" value="1"/>
</dbReference>
<dbReference type="InterPro" id="IPR058245">
    <property type="entry name" value="NreC/VraR/RcsB-like_REC"/>
</dbReference>
<dbReference type="PROSITE" id="PS50043">
    <property type="entry name" value="HTH_LUXR_2"/>
    <property type="match status" value="1"/>
</dbReference>
<dbReference type="InterPro" id="IPR051015">
    <property type="entry name" value="EvgA-like"/>
</dbReference>
<gene>
    <name evidence="6" type="ORF">FHS48_002232</name>
</gene>
<dbReference type="InterPro" id="IPR001789">
    <property type="entry name" value="Sig_transdc_resp-reg_receiver"/>
</dbReference>
<dbReference type="SUPFAM" id="SSF52172">
    <property type="entry name" value="CheY-like"/>
    <property type="match status" value="1"/>
</dbReference>
<dbReference type="GO" id="GO:0006355">
    <property type="term" value="P:regulation of DNA-templated transcription"/>
    <property type="evidence" value="ECO:0007669"/>
    <property type="project" value="InterPro"/>
</dbReference>
<dbReference type="Gene3D" id="1.10.10.10">
    <property type="entry name" value="Winged helix-like DNA-binding domain superfamily/Winged helix DNA-binding domain"/>
    <property type="match status" value="1"/>
</dbReference>
<dbReference type="PRINTS" id="PR00038">
    <property type="entry name" value="HTHLUXR"/>
</dbReference>
<proteinExistence type="predicted"/>
<dbReference type="RefSeq" id="WP_184263625.1">
    <property type="nucleotide sequence ID" value="NZ_JACIIX010000007.1"/>
</dbReference>
<dbReference type="InterPro" id="IPR011006">
    <property type="entry name" value="CheY-like_superfamily"/>
</dbReference>
<comment type="caution">
    <text evidence="6">The sequence shown here is derived from an EMBL/GenBank/DDBJ whole genome shotgun (WGS) entry which is preliminary data.</text>
</comment>
<evidence type="ECO:0000256" key="1">
    <source>
        <dbReference type="ARBA" id="ARBA00022553"/>
    </source>
</evidence>
<dbReference type="PANTHER" id="PTHR45566:SF1">
    <property type="entry name" value="HTH-TYPE TRANSCRIPTIONAL REGULATOR YHJB-RELATED"/>
    <property type="match status" value="1"/>
</dbReference>
<dbReference type="Pfam" id="PF00072">
    <property type="entry name" value="Response_reg"/>
    <property type="match status" value="1"/>
</dbReference>
<dbReference type="Gene3D" id="3.40.50.2300">
    <property type="match status" value="1"/>
</dbReference>
<evidence type="ECO:0000313" key="7">
    <source>
        <dbReference type="Proteomes" id="UP000544872"/>
    </source>
</evidence>
<dbReference type="GO" id="GO:0003677">
    <property type="term" value="F:DNA binding"/>
    <property type="evidence" value="ECO:0007669"/>
    <property type="project" value="UniProtKB-KW"/>
</dbReference>
<accession>A0A7W9ZHL5</accession>
<feature type="modified residue" description="4-aspartylphosphate" evidence="3">
    <location>
        <position position="99"/>
    </location>
</feature>
<dbReference type="Proteomes" id="UP000544872">
    <property type="component" value="Unassembled WGS sequence"/>
</dbReference>
<dbReference type="SUPFAM" id="SSF46894">
    <property type="entry name" value="C-terminal effector domain of the bipartite response regulators"/>
    <property type="match status" value="1"/>
</dbReference>
<reference evidence="6 7" key="1">
    <citation type="submission" date="2020-08" db="EMBL/GenBank/DDBJ databases">
        <title>Genomic Encyclopedia of Type Strains, Phase IV (KMG-IV): sequencing the most valuable type-strain genomes for metagenomic binning, comparative biology and taxonomic classification.</title>
        <authorList>
            <person name="Goeker M."/>
        </authorList>
    </citation>
    <scope>NUCLEOTIDE SEQUENCE [LARGE SCALE GENOMIC DNA]</scope>
    <source>
        <strain evidence="6 7">DSM 11590</strain>
    </source>
</reference>
<sequence>MTEAAGTGQQEWGKVLQVIDKGGRTINQVHNQFGGGDGGPDGTICAKVLIADDHAVFREGLRLLMEARGFCSVVLESFDAESSLAALDANTDLDLVVLDLNMPGMEDLALLKRLRLIRAGLPVVVLTASERRTDMRAAIAGGALGFIPKTFPVNQILAILERILGGERFFPADVLSEDSLPPGLEGVALSPRQKEVLTLIAKGMSNKEIARVLDTALPTVKNHVANIFEKLGTTNRVAAVNLGRKAGLIPDA</sequence>
<evidence type="ECO:0000313" key="6">
    <source>
        <dbReference type="EMBL" id="MBB6210807.1"/>
    </source>
</evidence>
<dbReference type="GO" id="GO:0000160">
    <property type="term" value="P:phosphorelay signal transduction system"/>
    <property type="evidence" value="ECO:0007669"/>
    <property type="project" value="InterPro"/>
</dbReference>
<dbReference type="InterPro" id="IPR016032">
    <property type="entry name" value="Sig_transdc_resp-reg_C-effctor"/>
</dbReference>
<protein>
    <submittedName>
        <fullName evidence="6">DNA-binding NarL/FixJ family response regulator</fullName>
    </submittedName>
</protein>
<dbReference type="CDD" id="cd06170">
    <property type="entry name" value="LuxR_C_like"/>
    <property type="match status" value="1"/>
</dbReference>
<feature type="domain" description="HTH luxR-type" evidence="4">
    <location>
        <begin position="182"/>
        <end position="247"/>
    </location>
</feature>
<organism evidence="6 7">
    <name type="scientific">Novispirillum itersonii</name>
    <name type="common">Aquaspirillum itersonii</name>
    <dbReference type="NCBI Taxonomy" id="189"/>
    <lineage>
        <taxon>Bacteria</taxon>
        <taxon>Pseudomonadati</taxon>
        <taxon>Pseudomonadota</taxon>
        <taxon>Alphaproteobacteria</taxon>
        <taxon>Rhodospirillales</taxon>
        <taxon>Novispirillaceae</taxon>
        <taxon>Novispirillum</taxon>
    </lineage>
</organism>
<feature type="domain" description="Response regulatory" evidence="5">
    <location>
        <begin position="47"/>
        <end position="164"/>
    </location>
</feature>
<evidence type="ECO:0000256" key="2">
    <source>
        <dbReference type="ARBA" id="ARBA00023125"/>
    </source>
</evidence>
<dbReference type="PANTHER" id="PTHR45566">
    <property type="entry name" value="HTH-TYPE TRANSCRIPTIONAL REGULATOR YHJB-RELATED"/>
    <property type="match status" value="1"/>
</dbReference>
<dbReference type="InterPro" id="IPR000792">
    <property type="entry name" value="Tscrpt_reg_LuxR_C"/>
</dbReference>
<name>A0A7W9ZHL5_NOVIT</name>
<dbReference type="Pfam" id="PF00196">
    <property type="entry name" value="GerE"/>
    <property type="match status" value="1"/>
</dbReference>
<dbReference type="EMBL" id="JACIIX010000007">
    <property type="protein sequence ID" value="MBB6210807.1"/>
    <property type="molecule type" value="Genomic_DNA"/>
</dbReference>
<dbReference type="SMART" id="SM00421">
    <property type="entry name" value="HTH_LUXR"/>
    <property type="match status" value="1"/>
</dbReference>
<evidence type="ECO:0000259" key="4">
    <source>
        <dbReference type="PROSITE" id="PS50043"/>
    </source>
</evidence>
<dbReference type="InterPro" id="IPR036388">
    <property type="entry name" value="WH-like_DNA-bd_sf"/>
</dbReference>
<evidence type="ECO:0000256" key="3">
    <source>
        <dbReference type="PROSITE-ProRule" id="PRU00169"/>
    </source>
</evidence>
<dbReference type="CDD" id="cd17535">
    <property type="entry name" value="REC_NarL-like"/>
    <property type="match status" value="1"/>
</dbReference>
<dbReference type="AlphaFoldDB" id="A0A7W9ZHL5"/>
<keyword evidence="1 3" id="KW-0597">Phosphoprotein</keyword>
<dbReference type="SMART" id="SM00448">
    <property type="entry name" value="REC"/>
    <property type="match status" value="1"/>
</dbReference>
<evidence type="ECO:0000259" key="5">
    <source>
        <dbReference type="PROSITE" id="PS50110"/>
    </source>
</evidence>
<keyword evidence="2 6" id="KW-0238">DNA-binding</keyword>
<keyword evidence="7" id="KW-1185">Reference proteome</keyword>